<evidence type="ECO:0000256" key="4">
    <source>
        <dbReference type="ARBA" id="ARBA00023136"/>
    </source>
</evidence>
<feature type="transmembrane region" description="Helical" evidence="5">
    <location>
        <begin position="47"/>
        <end position="74"/>
    </location>
</feature>
<keyword evidence="2 5" id="KW-0812">Transmembrane</keyword>
<evidence type="ECO:0000256" key="1">
    <source>
        <dbReference type="ARBA" id="ARBA00004141"/>
    </source>
</evidence>
<dbReference type="GO" id="GO:0043190">
    <property type="term" value="C:ATP-binding cassette (ABC) transporter complex"/>
    <property type="evidence" value="ECO:0007669"/>
    <property type="project" value="InterPro"/>
</dbReference>
<dbReference type="PANTHER" id="PTHR43229:SF2">
    <property type="entry name" value="NODULATION PROTEIN J"/>
    <property type="match status" value="1"/>
</dbReference>
<accession>A0A6J6ISQ6</accession>
<name>A0A6J6ISQ6_9ZZZZ</name>
<feature type="transmembrane region" description="Helical" evidence="5">
    <location>
        <begin position="201"/>
        <end position="223"/>
    </location>
</feature>
<dbReference type="PIRSF" id="PIRSF006648">
    <property type="entry name" value="DrrB"/>
    <property type="match status" value="1"/>
</dbReference>
<dbReference type="PANTHER" id="PTHR43229">
    <property type="entry name" value="NODULATION PROTEIN J"/>
    <property type="match status" value="1"/>
</dbReference>
<dbReference type="InterPro" id="IPR000412">
    <property type="entry name" value="ABC_2_transport"/>
</dbReference>
<reference evidence="7" key="1">
    <citation type="submission" date="2020-05" db="EMBL/GenBank/DDBJ databases">
        <authorList>
            <person name="Chiriac C."/>
            <person name="Salcher M."/>
            <person name="Ghai R."/>
            <person name="Kavagutti S V."/>
        </authorList>
    </citation>
    <scope>NUCLEOTIDE SEQUENCE</scope>
</reference>
<dbReference type="PRINTS" id="PR00164">
    <property type="entry name" value="ABC2TRNSPORT"/>
</dbReference>
<comment type="subcellular location">
    <subcellularLocation>
        <location evidence="1">Membrane</location>
        <topology evidence="1">Multi-pass membrane protein</topology>
    </subcellularLocation>
</comment>
<dbReference type="EMBL" id="CAEZVN010000017">
    <property type="protein sequence ID" value="CAB4627620.1"/>
    <property type="molecule type" value="Genomic_DNA"/>
</dbReference>
<dbReference type="GO" id="GO:0140359">
    <property type="term" value="F:ABC-type transporter activity"/>
    <property type="evidence" value="ECO:0007669"/>
    <property type="project" value="InterPro"/>
</dbReference>
<evidence type="ECO:0000256" key="3">
    <source>
        <dbReference type="ARBA" id="ARBA00022989"/>
    </source>
</evidence>
<gene>
    <name evidence="7" type="ORF">UFOPK2001_00317</name>
</gene>
<evidence type="ECO:0000313" key="7">
    <source>
        <dbReference type="EMBL" id="CAB4627620.1"/>
    </source>
</evidence>
<dbReference type="InterPro" id="IPR013525">
    <property type="entry name" value="ABC2_TM"/>
</dbReference>
<sequence>MSSATPIEKSVHASEWQGSLKIVDVARARNLAWLHVAEARIRNMLKWWTSIAAFSLGNPVLYLFSVGIGIGALVDANGGSTQLGGVNYLTFLAPALLASAAIQSFQEEMSFPIMEGFEWDKSFFAMNSTPINGRDIVNGLVASSFFKTAITVGIYEAVLLGFGAIDLNVALPMFLSALFAGVAFGSVMMAVTSYIKNDDGFFAIIGRFVIAPMIMFSGTYYPLESMPFYLQWVGWISPLWHGTDLGRVISYGSPQQGWIVISHWIYLATWLVVGLTLAYRQVSKRLAA</sequence>
<dbReference type="InterPro" id="IPR047817">
    <property type="entry name" value="ABC2_TM_bact-type"/>
</dbReference>
<organism evidence="7">
    <name type="scientific">freshwater metagenome</name>
    <dbReference type="NCBI Taxonomy" id="449393"/>
    <lineage>
        <taxon>unclassified sequences</taxon>
        <taxon>metagenomes</taxon>
        <taxon>ecological metagenomes</taxon>
    </lineage>
</organism>
<evidence type="ECO:0000256" key="5">
    <source>
        <dbReference type="SAM" id="Phobius"/>
    </source>
</evidence>
<feature type="transmembrane region" description="Helical" evidence="5">
    <location>
        <begin position="86"/>
        <end position="105"/>
    </location>
</feature>
<dbReference type="Pfam" id="PF01061">
    <property type="entry name" value="ABC2_membrane"/>
    <property type="match status" value="1"/>
</dbReference>
<evidence type="ECO:0000259" key="6">
    <source>
        <dbReference type="PROSITE" id="PS51012"/>
    </source>
</evidence>
<feature type="transmembrane region" description="Helical" evidence="5">
    <location>
        <begin position="258"/>
        <end position="279"/>
    </location>
</feature>
<protein>
    <submittedName>
        <fullName evidence="7">Unannotated protein</fullName>
    </submittedName>
</protein>
<feature type="domain" description="ABC transmembrane type-2" evidence="6">
    <location>
        <begin position="50"/>
        <end position="285"/>
    </location>
</feature>
<proteinExistence type="predicted"/>
<evidence type="ECO:0000256" key="2">
    <source>
        <dbReference type="ARBA" id="ARBA00022692"/>
    </source>
</evidence>
<dbReference type="InterPro" id="IPR051784">
    <property type="entry name" value="Nod_factor_ABC_transporter"/>
</dbReference>
<keyword evidence="4 5" id="KW-0472">Membrane</keyword>
<keyword evidence="3 5" id="KW-1133">Transmembrane helix</keyword>
<feature type="transmembrane region" description="Helical" evidence="5">
    <location>
        <begin position="144"/>
        <end position="165"/>
    </location>
</feature>
<feature type="transmembrane region" description="Helical" evidence="5">
    <location>
        <begin position="171"/>
        <end position="194"/>
    </location>
</feature>
<dbReference type="AlphaFoldDB" id="A0A6J6ISQ6"/>
<dbReference type="PROSITE" id="PS51012">
    <property type="entry name" value="ABC_TM2"/>
    <property type="match status" value="1"/>
</dbReference>